<evidence type="ECO:0000259" key="1">
    <source>
        <dbReference type="Pfam" id="PF00144"/>
    </source>
</evidence>
<name>A0AAJ1SWQ0_9MICC</name>
<feature type="domain" description="Beta-lactamase-related" evidence="1">
    <location>
        <begin position="68"/>
        <end position="307"/>
    </location>
</feature>
<accession>A0AAJ1SWQ0</accession>
<dbReference type="PANTHER" id="PTHR46825">
    <property type="entry name" value="D-ALANYL-D-ALANINE-CARBOXYPEPTIDASE/ENDOPEPTIDASE AMPH"/>
    <property type="match status" value="1"/>
</dbReference>
<keyword evidence="3" id="KW-1185">Reference proteome</keyword>
<comment type="caution">
    <text evidence="2">The sequence shown here is derived from an EMBL/GenBank/DDBJ whole genome shotgun (WGS) entry which is preliminary data.</text>
</comment>
<reference evidence="2 3" key="1">
    <citation type="submission" date="2023-07" db="EMBL/GenBank/DDBJ databases">
        <title>Sorghum-associated microbial communities from plants grown in Nebraska, USA.</title>
        <authorList>
            <person name="Schachtman D."/>
        </authorList>
    </citation>
    <scope>NUCLEOTIDE SEQUENCE [LARGE SCALE GENOMIC DNA]</scope>
    <source>
        <strain evidence="2 3">DS1001</strain>
    </source>
</reference>
<dbReference type="InterPro" id="IPR001466">
    <property type="entry name" value="Beta-lactam-related"/>
</dbReference>
<gene>
    <name evidence="2" type="ORF">J2T23_001786</name>
</gene>
<evidence type="ECO:0000313" key="2">
    <source>
        <dbReference type="EMBL" id="MDQ0145893.1"/>
    </source>
</evidence>
<dbReference type="AlphaFoldDB" id="A0AAJ1SWQ0"/>
<dbReference type="Pfam" id="PF00144">
    <property type="entry name" value="Beta-lactamase"/>
    <property type="match status" value="1"/>
</dbReference>
<sequence>MSTNRPVWRRAVFAAVLAVTGCTYTPDEPAPSPSSPNPFGSLENQVKLFMNDGAVATVVQVKWPEGEWSKAFGMRDLETRTPAQPTDRVQIASVTKTMTAVAVLKLVDDHLIGLDDPVNDVIPGFTALKPPGPITVRQLLSHTSGMPEANDALPRDVDFRPSVSRTMTMERGLQLAGTLPWDGSSVGSFRYSNTNYLALGLLIQELRHKPFTSVMREEIFGPLGLKSTTLDHLDPLESGLLHGYVTLRGERIDTTDNIFSAGSPAVGAVSTVEDMNHFMAALFQGRAISAASLGAMTAKTVFSPYGLGLWEHADGCSAQPRYAGRGLFWDYQTVAVSSSDGRYQAAMTVTTPPLPTELEDESTQNMRELLVGQIESTLNEALDRLCAPAK</sequence>
<dbReference type="PANTHER" id="PTHR46825:SF9">
    <property type="entry name" value="BETA-LACTAMASE-RELATED DOMAIN-CONTAINING PROTEIN"/>
    <property type="match status" value="1"/>
</dbReference>
<dbReference type="PROSITE" id="PS51257">
    <property type="entry name" value="PROKAR_LIPOPROTEIN"/>
    <property type="match status" value="1"/>
</dbReference>
<dbReference type="GO" id="GO:0009002">
    <property type="term" value="F:serine-type D-Ala-D-Ala carboxypeptidase activity"/>
    <property type="evidence" value="ECO:0007669"/>
    <property type="project" value="UniProtKB-EC"/>
</dbReference>
<dbReference type="Gene3D" id="3.40.710.10">
    <property type="entry name" value="DD-peptidase/beta-lactamase superfamily"/>
    <property type="match status" value="1"/>
</dbReference>
<keyword evidence="2" id="KW-0121">Carboxypeptidase</keyword>
<evidence type="ECO:0000313" key="3">
    <source>
        <dbReference type="Proteomes" id="UP001239267"/>
    </source>
</evidence>
<proteinExistence type="predicted"/>
<dbReference type="EMBL" id="JAUSTB010000005">
    <property type="protein sequence ID" value="MDQ0145893.1"/>
    <property type="molecule type" value="Genomic_DNA"/>
</dbReference>
<protein>
    <submittedName>
        <fullName evidence="2">D-alanyl-D-alanine carboxypeptidase</fullName>
        <ecNumber evidence="2">3.4.16.4</ecNumber>
    </submittedName>
</protein>
<organism evidence="2 3">
    <name type="scientific">Pseudarthrobacter niigatensis</name>
    <dbReference type="NCBI Taxonomy" id="369935"/>
    <lineage>
        <taxon>Bacteria</taxon>
        <taxon>Bacillati</taxon>
        <taxon>Actinomycetota</taxon>
        <taxon>Actinomycetes</taxon>
        <taxon>Micrococcales</taxon>
        <taxon>Micrococcaceae</taxon>
        <taxon>Pseudarthrobacter</taxon>
    </lineage>
</organism>
<dbReference type="InterPro" id="IPR012338">
    <property type="entry name" value="Beta-lactam/transpept-like"/>
</dbReference>
<dbReference type="RefSeq" id="WP_307359081.1">
    <property type="nucleotide sequence ID" value="NZ_JAUSTB010000005.1"/>
</dbReference>
<keyword evidence="2" id="KW-0378">Hydrolase</keyword>
<dbReference type="InterPro" id="IPR050491">
    <property type="entry name" value="AmpC-like"/>
</dbReference>
<dbReference type="SUPFAM" id="SSF56601">
    <property type="entry name" value="beta-lactamase/transpeptidase-like"/>
    <property type="match status" value="1"/>
</dbReference>
<dbReference type="EC" id="3.4.16.4" evidence="2"/>
<dbReference type="Proteomes" id="UP001239267">
    <property type="component" value="Unassembled WGS sequence"/>
</dbReference>
<keyword evidence="2" id="KW-0645">Protease</keyword>